<dbReference type="GO" id="GO:0004523">
    <property type="term" value="F:RNA-DNA hybrid ribonuclease activity"/>
    <property type="evidence" value="ECO:0007669"/>
    <property type="project" value="InterPro"/>
</dbReference>
<protein>
    <recommendedName>
        <fullName evidence="1">RNase H type-1 domain-containing protein</fullName>
    </recommendedName>
</protein>
<gene>
    <name evidence="2" type="ORF">G4B88_003523</name>
</gene>
<evidence type="ECO:0000313" key="2">
    <source>
        <dbReference type="EMBL" id="KAF4386306.1"/>
    </source>
</evidence>
<dbReference type="InterPro" id="IPR036691">
    <property type="entry name" value="Endo/exonu/phosph_ase_sf"/>
</dbReference>
<dbReference type="SUPFAM" id="SSF56219">
    <property type="entry name" value="DNase I-like"/>
    <property type="match status" value="1"/>
</dbReference>
<dbReference type="Gene3D" id="3.60.10.10">
    <property type="entry name" value="Endonuclease/exonuclease/phosphatase"/>
    <property type="match status" value="1"/>
</dbReference>
<dbReference type="InterPro" id="IPR002156">
    <property type="entry name" value="RNaseH_domain"/>
</dbReference>
<evidence type="ECO:0000259" key="1">
    <source>
        <dbReference type="Pfam" id="PF13456"/>
    </source>
</evidence>
<dbReference type="EMBL" id="JAATIQ010000083">
    <property type="protein sequence ID" value="KAF4386306.1"/>
    <property type="molecule type" value="Genomic_DNA"/>
</dbReference>
<dbReference type="Gene3D" id="3.30.420.10">
    <property type="entry name" value="Ribonuclease H-like superfamily/Ribonuclease H"/>
    <property type="match status" value="1"/>
</dbReference>
<dbReference type="AlphaFoldDB" id="A0A7J6GTN4"/>
<accession>A0A7J6GTN4</accession>
<organism evidence="2 3">
    <name type="scientific">Cannabis sativa</name>
    <name type="common">Hemp</name>
    <name type="synonym">Marijuana</name>
    <dbReference type="NCBI Taxonomy" id="3483"/>
    <lineage>
        <taxon>Eukaryota</taxon>
        <taxon>Viridiplantae</taxon>
        <taxon>Streptophyta</taxon>
        <taxon>Embryophyta</taxon>
        <taxon>Tracheophyta</taxon>
        <taxon>Spermatophyta</taxon>
        <taxon>Magnoliopsida</taxon>
        <taxon>eudicotyledons</taxon>
        <taxon>Gunneridae</taxon>
        <taxon>Pentapetalae</taxon>
        <taxon>rosids</taxon>
        <taxon>fabids</taxon>
        <taxon>Rosales</taxon>
        <taxon>Cannabaceae</taxon>
        <taxon>Cannabis</taxon>
    </lineage>
</organism>
<dbReference type="Proteomes" id="UP000583929">
    <property type="component" value="Unassembled WGS sequence"/>
</dbReference>
<sequence length="400" mass="46054">MVGDLNALLDPEEKIGGRKITDKDTRHLRDFLRNSGGVDLGFKGCNFTWQNNRFSGDLTRERLDRAIASHDWLMDYQYAEVVNHPISVSDHGYIVVDTGNNRRKKYRPFRYFDAWSRDPTCQQVVQEAWRCKPGAREDSVTQRCKRTHRALQCWKIKTFGNCDKEIKVLEGFRRLEDTNKALLSKLAWMVASNSDKPWVQCFKEKYCRSQSFWSIESRGSDSPFKGEDRVNFFTFVGCLFDTIWYSRNSTIFKSNKVDIMQARLKMLQRMEDLLSVQRSVQRADYGRTIPTATVWEIPSDTQGLLITDASWKEGKAGIAVGCQDRQSGKWLWSAKRIEAASAMEAEASAIFWALQLSRESGFRSIAIASDALLLVGRFQSYLIDRFPNQTIDSKWVAHTA</sequence>
<comment type="caution">
    <text evidence="2">The sequence shown here is derived from an EMBL/GenBank/DDBJ whole genome shotgun (WGS) entry which is preliminary data.</text>
</comment>
<reference evidence="2 3" key="1">
    <citation type="journal article" date="2020" name="bioRxiv">
        <title>Sequence and annotation of 42 cannabis genomes reveals extensive copy number variation in cannabinoid synthesis and pathogen resistance genes.</title>
        <authorList>
            <person name="Mckernan K.J."/>
            <person name="Helbert Y."/>
            <person name="Kane L.T."/>
            <person name="Ebling H."/>
            <person name="Zhang L."/>
            <person name="Liu B."/>
            <person name="Eaton Z."/>
            <person name="Mclaughlin S."/>
            <person name="Kingan S."/>
            <person name="Baybayan P."/>
            <person name="Concepcion G."/>
            <person name="Jordan M."/>
            <person name="Riva A."/>
            <person name="Barbazuk W."/>
            <person name="Harkins T."/>
        </authorList>
    </citation>
    <scope>NUCLEOTIDE SEQUENCE [LARGE SCALE GENOMIC DNA]</scope>
    <source>
        <strain evidence="3">cv. Jamaican Lion 4</strain>
        <tissue evidence="2">Leaf</tissue>
    </source>
</reference>
<dbReference type="SUPFAM" id="SSF53098">
    <property type="entry name" value="Ribonuclease H-like"/>
    <property type="match status" value="1"/>
</dbReference>
<evidence type="ECO:0000313" key="3">
    <source>
        <dbReference type="Proteomes" id="UP000583929"/>
    </source>
</evidence>
<feature type="domain" description="RNase H type-1" evidence="1">
    <location>
        <begin position="308"/>
        <end position="375"/>
    </location>
</feature>
<dbReference type="Pfam" id="PF13456">
    <property type="entry name" value="RVT_3"/>
    <property type="match status" value="1"/>
</dbReference>
<dbReference type="PANTHER" id="PTHR33710">
    <property type="entry name" value="BNAC02G09200D PROTEIN"/>
    <property type="match status" value="1"/>
</dbReference>
<dbReference type="PANTHER" id="PTHR33710:SF77">
    <property type="entry name" value="DNASE I-LIKE SUPERFAMILY PROTEIN"/>
    <property type="match status" value="1"/>
</dbReference>
<dbReference type="GO" id="GO:0003676">
    <property type="term" value="F:nucleic acid binding"/>
    <property type="evidence" value="ECO:0007669"/>
    <property type="project" value="InterPro"/>
</dbReference>
<proteinExistence type="predicted"/>
<name>A0A7J6GTN4_CANSA</name>
<keyword evidence="3" id="KW-1185">Reference proteome</keyword>
<dbReference type="InterPro" id="IPR036397">
    <property type="entry name" value="RNaseH_sf"/>
</dbReference>
<dbReference type="InterPro" id="IPR012337">
    <property type="entry name" value="RNaseH-like_sf"/>
</dbReference>